<feature type="transmembrane region" description="Helical" evidence="1">
    <location>
        <begin position="6"/>
        <end position="25"/>
    </location>
</feature>
<sequence>MAEAFAHFLLSVIATAVIAGLVTLVGNGAFNQHIEFLVAWLVCFCLWWGIVIIGEC</sequence>
<keyword evidence="1" id="KW-0472">Membrane</keyword>
<organism evidence="2 3">
    <name type="scientific">Streptomyces phage Faust</name>
    <dbReference type="NCBI Taxonomy" id="2767565"/>
    <lineage>
        <taxon>Viruses</taxon>
        <taxon>Duplodnaviria</taxon>
        <taxon>Heunggongvirae</taxon>
        <taxon>Uroviricota</taxon>
        <taxon>Caudoviricetes</taxon>
        <taxon>Stanwilliamsviridae</taxon>
        <taxon>Loccivirinae</taxon>
        <taxon>Faustvirus</taxon>
        <taxon>Faustvirus faust</taxon>
    </lineage>
</organism>
<accession>A0A7G9UZ33</accession>
<dbReference type="EMBL" id="MT684598">
    <property type="protein sequence ID" value="QNN99288.1"/>
    <property type="molecule type" value="Genomic_DNA"/>
</dbReference>
<gene>
    <name evidence="2" type="primary">216</name>
    <name evidence="2" type="ORF">SEA_FAUST_216</name>
</gene>
<proteinExistence type="predicted"/>
<dbReference type="GeneID" id="77927511"/>
<name>A0A7G9UZ33_9CAUD</name>
<keyword evidence="1" id="KW-0812">Transmembrane</keyword>
<dbReference type="Proteomes" id="UP000516151">
    <property type="component" value="Segment"/>
</dbReference>
<reference evidence="2 3" key="1">
    <citation type="submission" date="2020-06" db="EMBL/GenBank/DDBJ databases">
        <authorList>
            <person name="Arora M.N."/>
            <person name="Dalling M.T."/>
            <person name="Dawson S.P.M."/>
            <person name="Elia S.N."/>
            <person name="Burke B."/>
            <person name="Shaffer C.D."/>
            <person name="Weston-Hafer K.A."/>
            <person name="Garlena R.A."/>
            <person name="Russell D.A."/>
            <person name="Pope W.H."/>
            <person name="Jacobs-Sera D."/>
            <person name="Hatfull G.F."/>
        </authorList>
    </citation>
    <scope>NUCLEOTIDE SEQUENCE [LARGE SCALE GENOMIC DNA]</scope>
</reference>
<feature type="transmembrane region" description="Helical" evidence="1">
    <location>
        <begin position="37"/>
        <end position="54"/>
    </location>
</feature>
<keyword evidence="3" id="KW-1185">Reference proteome</keyword>
<evidence type="ECO:0000313" key="2">
    <source>
        <dbReference type="EMBL" id="QNN99288.1"/>
    </source>
</evidence>
<dbReference type="RefSeq" id="YP_010651795.1">
    <property type="nucleotide sequence ID" value="NC_070783.1"/>
</dbReference>
<keyword evidence="1" id="KW-1133">Transmembrane helix</keyword>
<evidence type="ECO:0000313" key="3">
    <source>
        <dbReference type="Proteomes" id="UP000516151"/>
    </source>
</evidence>
<evidence type="ECO:0000256" key="1">
    <source>
        <dbReference type="SAM" id="Phobius"/>
    </source>
</evidence>
<dbReference type="KEGG" id="vg:77927511"/>
<protein>
    <submittedName>
        <fullName evidence="2">Membrane protein</fullName>
    </submittedName>
</protein>